<evidence type="ECO:0000313" key="1">
    <source>
        <dbReference type="EMBL" id="CAF1662905.1"/>
    </source>
</evidence>
<dbReference type="AlphaFoldDB" id="A0A816FL30"/>
<protein>
    <submittedName>
        <fullName evidence="1">Uncharacterized protein</fullName>
    </submittedName>
</protein>
<dbReference type="Proteomes" id="UP000663828">
    <property type="component" value="Unassembled WGS sequence"/>
</dbReference>
<reference evidence="1" key="1">
    <citation type="submission" date="2021-02" db="EMBL/GenBank/DDBJ databases">
        <authorList>
            <person name="Nowell W R."/>
        </authorList>
    </citation>
    <scope>NUCLEOTIDE SEQUENCE</scope>
</reference>
<proteinExistence type="predicted"/>
<evidence type="ECO:0000313" key="2">
    <source>
        <dbReference type="Proteomes" id="UP000663828"/>
    </source>
</evidence>
<dbReference type="EMBL" id="CAJNOR010011666">
    <property type="protein sequence ID" value="CAF1662905.1"/>
    <property type="molecule type" value="Genomic_DNA"/>
</dbReference>
<feature type="non-terminal residue" evidence="1">
    <location>
        <position position="33"/>
    </location>
</feature>
<gene>
    <name evidence="1" type="ORF">XAT740_LOCUS57227</name>
</gene>
<sequence>MLFLPDGIVYEISNIANGLNADTLGQNLQFAPH</sequence>
<comment type="caution">
    <text evidence="1">The sequence shown here is derived from an EMBL/GenBank/DDBJ whole genome shotgun (WGS) entry which is preliminary data.</text>
</comment>
<keyword evidence="2" id="KW-1185">Reference proteome</keyword>
<name>A0A816FL30_ADIRI</name>
<accession>A0A816FL30</accession>
<organism evidence="1 2">
    <name type="scientific">Adineta ricciae</name>
    <name type="common">Rotifer</name>
    <dbReference type="NCBI Taxonomy" id="249248"/>
    <lineage>
        <taxon>Eukaryota</taxon>
        <taxon>Metazoa</taxon>
        <taxon>Spiralia</taxon>
        <taxon>Gnathifera</taxon>
        <taxon>Rotifera</taxon>
        <taxon>Eurotatoria</taxon>
        <taxon>Bdelloidea</taxon>
        <taxon>Adinetida</taxon>
        <taxon>Adinetidae</taxon>
        <taxon>Adineta</taxon>
    </lineage>
</organism>